<proteinExistence type="predicted"/>
<organism evidence="2 3">
    <name type="scientific">Caerostris extrusa</name>
    <name type="common">Bark spider</name>
    <name type="synonym">Caerostris bankana</name>
    <dbReference type="NCBI Taxonomy" id="172846"/>
    <lineage>
        <taxon>Eukaryota</taxon>
        <taxon>Metazoa</taxon>
        <taxon>Ecdysozoa</taxon>
        <taxon>Arthropoda</taxon>
        <taxon>Chelicerata</taxon>
        <taxon>Arachnida</taxon>
        <taxon>Araneae</taxon>
        <taxon>Araneomorphae</taxon>
        <taxon>Entelegynae</taxon>
        <taxon>Araneoidea</taxon>
        <taxon>Araneidae</taxon>
        <taxon>Caerostris</taxon>
    </lineage>
</organism>
<evidence type="ECO:0000313" key="2">
    <source>
        <dbReference type="EMBL" id="GIY22521.1"/>
    </source>
</evidence>
<feature type="region of interest" description="Disordered" evidence="1">
    <location>
        <begin position="51"/>
        <end position="86"/>
    </location>
</feature>
<name>A0AAV4RP03_CAEEX</name>
<evidence type="ECO:0000256" key="1">
    <source>
        <dbReference type="SAM" id="MobiDB-lite"/>
    </source>
</evidence>
<dbReference type="EMBL" id="BPLR01008160">
    <property type="protein sequence ID" value="GIY22521.1"/>
    <property type="molecule type" value="Genomic_DNA"/>
</dbReference>
<dbReference type="Proteomes" id="UP001054945">
    <property type="component" value="Unassembled WGS sequence"/>
</dbReference>
<keyword evidence="3" id="KW-1185">Reference proteome</keyword>
<sequence>MLEDPSDPSTARRKSMDPVSQIIHLEELPTPGGRFELQELLGVGSCARVLAATDKQKERQDRSSASSNGDYRERSPFPIADRGPGLQWPATNVIRVLNGDSASNKPFERCCLNTN</sequence>
<accession>A0AAV4RP03</accession>
<reference evidence="2 3" key="1">
    <citation type="submission" date="2021-06" db="EMBL/GenBank/DDBJ databases">
        <title>Caerostris extrusa draft genome.</title>
        <authorList>
            <person name="Kono N."/>
            <person name="Arakawa K."/>
        </authorList>
    </citation>
    <scope>NUCLEOTIDE SEQUENCE [LARGE SCALE GENOMIC DNA]</scope>
</reference>
<gene>
    <name evidence="2" type="primary">AVEN_87449_1</name>
    <name evidence="2" type="ORF">CEXT_289321</name>
</gene>
<feature type="region of interest" description="Disordered" evidence="1">
    <location>
        <begin position="1"/>
        <end position="20"/>
    </location>
</feature>
<dbReference type="AlphaFoldDB" id="A0AAV4RP03"/>
<comment type="caution">
    <text evidence="2">The sequence shown here is derived from an EMBL/GenBank/DDBJ whole genome shotgun (WGS) entry which is preliminary data.</text>
</comment>
<protein>
    <submittedName>
        <fullName evidence="2">Uncharacterized protein</fullName>
    </submittedName>
</protein>
<evidence type="ECO:0000313" key="3">
    <source>
        <dbReference type="Proteomes" id="UP001054945"/>
    </source>
</evidence>